<dbReference type="Pfam" id="PF07331">
    <property type="entry name" value="TctB"/>
    <property type="match status" value="1"/>
</dbReference>
<dbReference type="AlphaFoldDB" id="K2N1S9"/>
<feature type="transmembrane region" description="Helical" evidence="1">
    <location>
        <begin position="130"/>
        <end position="147"/>
    </location>
</feature>
<organism evidence="3 4">
    <name type="scientific">Nitratireductor indicus C115</name>
    <dbReference type="NCBI Taxonomy" id="1231190"/>
    <lineage>
        <taxon>Bacteria</taxon>
        <taxon>Pseudomonadati</taxon>
        <taxon>Pseudomonadota</taxon>
        <taxon>Alphaproteobacteria</taxon>
        <taxon>Hyphomicrobiales</taxon>
        <taxon>Phyllobacteriaceae</taxon>
        <taxon>Nitratireductor</taxon>
    </lineage>
</organism>
<keyword evidence="1" id="KW-0472">Membrane</keyword>
<keyword evidence="1 3" id="KW-0812">Transmembrane</keyword>
<name>K2N1S9_9HYPH</name>
<dbReference type="eggNOG" id="ENOG5032TC0">
    <property type="taxonomic scope" value="Bacteria"/>
</dbReference>
<keyword evidence="4" id="KW-1185">Reference proteome</keyword>
<feature type="transmembrane region" description="Helical" evidence="1">
    <location>
        <begin position="105"/>
        <end position="123"/>
    </location>
</feature>
<sequence length="156" mass="16334">MGIKMGNGKQIRGAQYADIAIALVLLAIGLGFTIIAYGHGLGSMRRIGAGAMPFLIGCALCLCSLICLFGALRSRIEVDVSPPLPVALVLIAVVAWALMVEPFGLVPATVVLMLIGTFAYGPIRWVSTSIVIAAMCVGCVALFIYGFRLPFTIFGG</sequence>
<evidence type="ECO:0000313" key="4">
    <source>
        <dbReference type="Proteomes" id="UP000007374"/>
    </source>
</evidence>
<evidence type="ECO:0000256" key="1">
    <source>
        <dbReference type="SAM" id="Phobius"/>
    </source>
</evidence>
<proteinExistence type="predicted"/>
<dbReference type="EMBL" id="AMSI01000011">
    <property type="protein sequence ID" value="EKF41438.1"/>
    <property type="molecule type" value="Genomic_DNA"/>
</dbReference>
<dbReference type="InterPro" id="IPR009936">
    <property type="entry name" value="DUF1468"/>
</dbReference>
<dbReference type="STRING" id="721133.SAMN05216176_11138"/>
<keyword evidence="1" id="KW-1133">Transmembrane helix</keyword>
<feature type="transmembrane region" description="Helical" evidence="1">
    <location>
        <begin position="51"/>
        <end position="72"/>
    </location>
</feature>
<feature type="domain" description="DUF1468" evidence="2">
    <location>
        <begin position="20"/>
        <end position="151"/>
    </location>
</feature>
<comment type="caution">
    <text evidence="3">The sequence shown here is derived from an EMBL/GenBank/DDBJ whole genome shotgun (WGS) entry which is preliminary data.</text>
</comment>
<evidence type="ECO:0000259" key="2">
    <source>
        <dbReference type="Pfam" id="PF07331"/>
    </source>
</evidence>
<accession>K2N1S9</accession>
<gene>
    <name evidence="3" type="ORF">NA8A_16341</name>
</gene>
<feature type="transmembrane region" description="Helical" evidence="1">
    <location>
        <begin position="20"/>
        <end position="39"/>
    </location>
</feature>
<protein>
    <submittedName>
        <fullName evidence="3">Transmembrane protein</fullName>
    </submittedName>
</protein>
<dbReference type="Proteomes" id="UP000007374">
    <property type="component" value="Unassembled WGS sequence"/>
</dbReference>
<dbReference type="PATRIC" id="fig|1231190.3.peg.3381"/>
<feature type="transmembrane region" description="Helical" evidence="1">
    <location>
        <begin position="84"/>
        <end position="99"/>
    </location>
</feature>
<evidence type="ECO:0000313" key="3">
    <source>
        <dbReference type="EMBL" id="EKF41438.1"/>
    </source>
</evidence>
<reference evidence="3 4" key="1">
    <citation type="journal article" date="2012" name="J. Bacteriol.">
        <title>Genome Sequence of Nitratireductor indicus Type Strain C115.</title>
        <authorList>
            <person name="Lai Q."/>
            <person name="Li G."/>
            <person name="Yu Z."/>
            <person name="Shao Z."/>
        </authorList>
    </citation>
    <scope>NUCLEOTIDE SEQUENCE [LARGE SCALE GENOMIC DNA]</scope>
    <source>
        <strain evidence="3 4">C115</strain>
    </source>
</reference>